<protein>
    <submittedName>
        <fullName evidence="1">Uncharacterized protein</fullName>
    </submittedName>
</protein>
<gene>
    <name evidence="1" type="ORF">RirG_031800</name>
</gene>
<evidence type="ECO:0000313" key="2">
    <source>
        <dbReference type="Proteomes" id="UP000022910"/>
    </source>
</evidence>
<comment type="caution">
    <text evidence="1">The sequence shown here is derived from an EMBL/GenBank/DDBJ whole genome shotgun (WGS) entry which is preliminary data.</text>
</comment>
<dbReference type="Proteomes" id="UP000022910">
    <property type="component" value="Unassembled WGS sequence"/>
</dbReference>
<reference evidence="1 2" key="1">
    <citation type="submission" date="2014-02" db="EMBL/GenBank/DDBJ databases">
        <title>Single nucleus genome sequencing reveals high similarity among nuclei of an endomycorrhizal fungus.</title>
        <authorList>
            <person name="Lin K."/>
            <person name="Geurts R."/>
            <person name="Zhang Z."/>
            <person name="Limpens E."/>
            <person name="Saunders D.G."/>
            <person name="Mu D."/>
            <person name="Pang E."/>
            <person name="Cao H."/>
            <person name="Cha H."/>
            <person name="Lin T."/>
            <person name="Zhou Q."/>
            <person name="Shang Y."/>
            <person name="Li Y."/>
            <person name="Ivanov S."/>
            <person name="Sharma T."/>
            <person name="Velzen R.V."/>
            <person name="Ruijter N.D."/>
            <person name="Aanen D.K."/>
            <person name="Win J."/>
            <person name="Kamoun S."/>
            <person name="Bisseling T."/>
            <person name="Huang S."/>
        </authorList>
    </citation>
    <scope>NUCLEOTIDE SEQUENCE [LARGE SCALE GENOMIC DNA]</scope>
    <source>
        <strain evidence="2">DAOM197198w</strain>
    </source>
</reference>
<dbReference type="HOGENOM" id="CLU_1185572_0_0_1"/>
<dbReference type="EMBL" id="JEMT01012043">
    <property type="protein sequence ID" value="EXX76589.1"/>
    <property type="molecule type" value="Genomic_DNA"/>
</dbReference>
<evidence type="ECO:0000313" key="1">
    <source>
        <dbReference type="EMBL" id="EXX76589.1"/>
    </source>
</evidence>
<sequence length="234" mass="25823">MEKRAKKIQVLVDLGRIPSKIATGEGFSGYTADQWRSFIMIYATPIMWDLLDEADRKILANFVRACTLLRIAQSSLPTAPSSLPNSKCTIELELLQIIVQNSRLDSLISAQSDNAKLMNALPLVQSRLTTGSLAAYDGFDFNELYHFMQNFHQNIDNTITTGSEEFPGEMLTPRNRVSLPNATYELLNFTSIADLASSDLSSGDSNQSIVVLPIVTQFGRIRIAAKIFGSKSAP</sequence>
<keyword evidence="2" id="KW-1185">Reference proteome</keyword>
<name>A0A015LA61_RHIIW</name>
<dbReference type="OrthoDB" id="2431110at2759"/>
<organism evidence="1 2">
    <name type="scientific">Rhizophagus irregularis (strain DAOM 197198w)</name>
    <name type="common">Glomus intraradices</name>
    <dbReference type="NCBI Taxonomy" id="1432141"/>
    <lineage>
        <taxon>Eukaryota</taxon>
        <taxon>Fungi</taxon>
        <taxon>Fungi incertae sedis</taxon>
        <taxon>Mucoromycota</taxon>
        <taxon>Glomeromycotina</taxon>
        <taxon>Glomeromycetes</taxon>
        <taxon>Glomerales</taxon>
        <taxon>Glomeraceae</taxon>
        <taxon>Rhizophagus</taxon>
    </lineage>
</organism>
<accession>A0A015LA61</accession>
<dbReference type="AlphaFoldDB" id="A0A015LA61"/>
<proteinExistence type="predicted"/>